<dbReference type="PANTHER" id="PTHR33164">
    <property type="entry name" value="TRANSCRIPTIONAL REGULATOR, MARR FAMILY"/>
    <property type="match status" value="1"/>
</dbReference>
<evidence type="ECO:0000313" key="2">
    <source>
        <dbReference type="EMBL" id="UWZ50713.1"/>
    </source>
</evidence>
<dbReference type="KEGG" id="daur:Daura_28270"/>
<dbReference type="InterPro" id="IPR036390">
    <property type="entry name" value="WH_DNA-bd_sf"/>
</dbReference>
<organism evidence="2 3">
    <name type="scientific">Dactylosporangium aurantiacum</name>
    <dbReference type="NCBI Taxonomy" id="35754"/>
    <lineage>
        <taxon>Bacteria</taxon>
        <taxon>Bacillati</taxon>
        <taxon>Actinomycetota</taxon>
        <taxon>Actinomycetes</taxon>
        <taxon>Micromonosporales</taxon>
        <taxon>Micromonosporaceae</taxon>
        <taxon>Dactylosporangium</taxon>
    </lineage>
</organism>
<dbReference type="Gene3D" id="1.10.10.10">
    <property type="entry name" value="Winged helix-like DNA-binding domain superfamily/Winged helix DNA-binding domain"/>
    <property type="match status" value="1"/>
</dbReference>
<name>A0A9Q9ICK0_9ACTN</name>
<dbReference type="RefSeq" id="WP_033360458.1">
    <property type="nucleotide sequence ID" value="NZ_CP073767.1"/>
</dbReference>
<dbReference type="AlphaFoldDB" id="A0A9Q9ICK0"/>
<dbReference type="SMART" id="SM00347">
    <property type="entry name" value="HTH_MARR"/>
    <property type="match status" value="1"/>
</dbReference>
<evidence type="ECO:0000259" key="1">
    <source>
        <dbReference type="PROSITE" id="PS50995"/>
    </source>
</evidence>
<protein>
    <submittedName>
        <fullName evidence="2">MarR family transcriptional regulator</fullName>
    </submittedName>
</protein>
<dbReference type="OrthoDB" id="5432081at2"/>
<dbReference type="GO" id="GO:0003700">
    <property type="term" value="F:DNA-binding transcription factor activity"/>
    <property type="evidence" value="ECO:0007669"/>
    <property type="project" value="InterPro"/>
</dbReference>
<dbReference type="InterPro" id="IPR036388">
    <property type="entry name" value="WH-like_DNA-bd_sf"/>
</dbReference>
<dbReference type="GO" id="GO:0006950">
    <property type="term" value="P:response to stress"/>
    <property type="evidence" value="ECO:0007669"/>
    <property type="project" value="TreeGrafter"/>
</dbReference>
<dbReference type="SUPFAM" id="SSF46785">
    <property type="entry name" value="Winged helix' DNA-binding domain"/>
    <property type="match status" value="1"/>
</dbReference>
<gene>
    <name evidence="2" type="ORF">Daura_28270</name>
</gene>
<dbReference type="Proteomes" id="UP001058003">
    <property type="component" value="Chromosome"/>
</dbReference>
<dbReference type="Pfam" id="PF12802">
    <property type="entry name" value="MarR_2"/>
    <property type="match status" value="1"/>
</dbReference>
<sequence>MTAKRPARGWLDRDEQRAWLAYIRLQLRLSYEINRQLQADHELSQSDYDVLTALSVAPASCLTVTALATQLGWERSRLSHHARRMAQRGLVSLDPALADRRVTEVSLTTAGRHALEAAAPGHVDLVHDLFFDGLPAHLRAPFTEALEHIYDNVLARGTLPRP</sequence>
<reference evidence="2" key="1">
    <citation type="submission" date="2021-04" db="EMBL/GenBank/DDBJ databases">
        <title>Dactylosporangium aurantiacum NRRL B-8018 full assembly.</title>
        <authorList>
            <person name="Hartkoorn R.C."/>
            <person name="Beaudoing E."/>
            <person name="Hot D."/>
        </authorList>
    </citation>
    <scope>NUCLEOTIDE SEQUENCE</scope>
    <source>
        <strain evidence="2">NRRL B-8018</strain>
    </source>
</reference>
<proteinExistence type="predicted"/>
<dbReference type="InterPro" id="IPR000835">
    <property type="entry name" value="HTH_MarR-typ"/>
</dbReference>
<dbReference type="PANTHER" id="PTHR33164:SF99">
    <property type="entry name" value="MARR FAMILY REGULATORY PROTEIN"/>
    <property type="match status" value="1"/>
</dbReference>
<feature type="domain" description="HTH marR-type" evidence="1">
    <location>
        <begin position="13"/>
        <end position="151"/>
    </location>
</feature>
<dbReference type="PROSITE" id="PS50995">
    <property type="entry name" value="HTH_MARR_2"/>
    <property type="match status" value="1"/>
</dbReference>
<keyword evidence="3" id="KW-1185">Reference proteome</keyword>
<dbReference type="EMBL" id="CP073767">
    <property type="protein sequence ID" value="UWZ50713.1"/>
    <property type="molecule type" value="Genomic_DNA"/>
</dbReference>
<accession>A0A9Q9ICK0</accession>
<evidence type="ECO:0000313" key="3">
    <source>
        <dbReference type="Proteomes" id="UP001058003"/>
    </source>
</evidence>
<dbReference type="InterPro" id="IPR039422">
    <property type="entry name" value="MarR/SlyA-like"/>
</dbReference>